<feature type="region of interest" description="Disordered" evidence="1">
    <location>
        <begin position="1"/>
        <end position="94"/>
    </location>
</feature>
<proteinExistence type="predicted"/>
<feature type="compositionally biased region" description="Basic and acidic residues" evidence="1">
    <location>
        <begin position="65"/>
        <end position="94"/>
    </location>
</feature>
<keyword evidence="3" id="KW-1185">Reference proteome</keyword>
<dbReference type="EMBL" id="JARKIB010000004">
    <property type="protein sequence ID" value="KAJ7781319.1"/>
    <property type="molecule type" value="Genomic_DNA"/>
</dbReference>
<dbReference type="AlphaFoldDB" id="A0AAD7NZC9"/>
<organism evidence="2 3">
    <name type="scientific">Mycena metata</name>
    <dbReference type="NCBI Taxonomy" id="1033252"/>
    <lineage>
        <taxon>Eukaryota</taxon>
        <taxon>Fungi</taxon>
        <taxon>Dikarya</taxon>
        <taxon>Basidiomycota</taxon>
        <taxon>Agaricomycotina</taxon>
        <taxon>Agaricomycetes</taxon>
        <taxon>Agaricomycetidae</taxon>
        <taxon>Agaricales</taxon>
        <taxon>Marasmiineae</taxon>
        <taxon>Mycenaceae</taxon>
        <taxon>Mycena</taxon>
    </lineage>
</organism>
<gene>
    <name evidence="2" type="ORF">B0H16DRAFT_1497938</name>
</gene>
<evidence type="ECO:0000313" key="3">
    <source>
        <dbReference type="Proteomes" id="UP001215598"/>
    </source>
</evidence>
<evidence type="ECO:0000256" key="1">
    <source>
        <dbReference type="SAM" id="MobiDB-lite"/>
    </source>
</evidence>
<dbReference type="Proteomes" id="UP001215598">
    <property type="component" value="Unassembled WGS sequence"/>
</dbReference>
<sequence length="120" mass="12728">MHSPDPDSSSSSPSDSPPPEDHPHSGGGGSTFLNIASHITSSFSGSPSKRRLPGGPSFAAASSSRDPKSRRREDPRRGGGGWEGKEGKRDKEELIDSSIVDHLRKEIGDPFNEVSFKSAS</sequence>
<comment type="caution">
    <text evidence="2">The sequence shown here is derived from an EMBL/GenBank/DDBJ whole genome shotgun (WGS) entry which is preliminary data.</text>
</comment>
<feature type="compositionally biased region" description="Low complexity" evidence="1">
    <location>
        <begin position="1"/>
        <end position="14"/>
    </location>
</feature>
<feature type="compositionally biased region" description="Polar residues" evidence="1">
    <location>
        <begin position="31"/>
        <end position="47"/>
    </location>
</feature>
<evidence type="ECO:0000313" key="2">
    <source>
        <dbReference type="EMBL" id="KAJ7781319.1"/>
    </source>
</evidence>
<reference evidence="2" key="1">
    <citation type="submission" date="2023-03" db="EMBL/GenBank/DDBJ databases">
        <title>Massive genome expansion in bonnet fungi (Mycena s.s.) driven by repeated elements and novel gene families across ecological guilds.</title>
        <authorList>
            <consortium name="Lawrence Berkeley National Laboratory"/>
            <person name="Harder C.B."/>
            <person name="Miyauchi S."/>
            <person name="Viragh M."/>
            <person name="Kuo A."/>
            <person name="Thoen E."/>
            <person name="Andreopoulos B."/>
            <person name="Lu D."/>
            <person name="Skrede I."/>
            <person name="Drula E."/>
            <person name="Henrissat B."/>
            <person name="Morin E."/>
            <person name="Kohler A."/>
            <person name="Barry K."/>
            <person name="LaButti K."/>
            <person name="Morin E."/>
            <person name="Salamov A."/>
            <person name="Lipzen A."/>
            <person name="Mereny Z."/>
            <person name="Hegedus B."/>
            <person name="Baldrian P."/>
            <person name="Stursova M."/>
            <person name="Weitz H."/>
            <person name="Taylor A."/>
            <person name="Grigoriev I.V."/>
            <person name="Nagy L.G."/>
            <person name="Martin F."/>
            <person name="Kauserud H."/>
        </authorList>
    </citation>
    <scope>NUCLEOTIDE SEQUENCE</scope>
    <source>
        <strain evidence="2">CBHHK182m</strain>
    </source>
</reference>
<accession>A0AAD7NZC9</accession>
<name>A0AAD7NZC9_9AGAR</name>
<protein>
    <submittedName>
        <fullName evidence="2">Uncharacterized protein</fullName>
    </submittedName>
</protein>